<comment type="caution">
    <text evidence="2">The sequence shown here is derived from an EMBL/GenBank/DDBJ whole genome shotgun (WGS) entry which is preliminary data.</text>
</comment>
<dbReference type="SUPFAM" id="SSF49870">
    <property type="entry name" value="Osmotin, thaumatin-like protein"/>
    <property type="match status" value="1"/>
</dbReference>
<protein>
    <recommendedName>
        <fullName evidence="4">Thaumatin-like protein</fullName>
    </recommendedName>
</protein>
<keyword evidence="3" id="KW-1185">Reference proteome</keyword>
<name>A0A9P7GD25_9AGAR</name>
<reference evidence="2" key="2">
    <citation type="submission" date="2021-10" db="EMBL/GenBank/DDBJ databases">
        <title>Phylogenomics reveals ancestral predisposition of the termite-cultivated fungus Termitomyces towards a domesticated lifestyle.</title>
        <authorList>
            <person name="Auxier B."/>
            <person name="Grum-Grzhimaylo A."/>
            <person name="Cardenas M.E."/>
            <person name="Lodge J.D."/>
            <person name="Laessoe T."/>
            <person name="Pedersen O."/>
            <person name="Smith M.E."/>
            <person name="Kuyper T.W."/>
            <person name="Franco-Molano E.A."/>
            <person name="Baroni T.J."/>
            <person name="Aanen D.K."/>
        </authorList>
    </citation>
    <scope>NUCLEOTIDE SEQUENCE</scope>
    <source>
        <strain evidence="2">AP01</strain>
        <tissue evidence="2">Mycelium</tissue>
    </source>
</reference>
<accession>A0A9P7GD25</accession>
<evidence type="ECO:0000313" key="3">
    <source>
        <dbReference type="Proteomes" id="UP000775547"/>
    </source>
</evidence>
<dbReference type="InterPro" id="IPR037176">
    <property type="entry name" value="Osmotin/thaumatin-like_sf"/>
</dbReference>
<evidence type="ECO:0000256" key="1">
    <source>
        <dbReference type="SAM" id="SignalP"/>
    </source>
</evidence>
<feature type="chain" id="PRO_5040298485" description="Thaumatin-like protein" evidence="1">
    <location>
        <begin position="21"/>
        <end position="187"/>
    </location>
</feature>
<gene>
    <name evidence="2" type="ORF">DXG03_000442</name>
</gene>
<proteinExistence type="predicted"/>
<dbReference type="Gene3D" id="2.60.110.10">
    <property type="entry name" value="Thaumatin"/>
    <property type="match status" value="1"/>
</dbReference>
<reference evidence="2" key="1">
    <citation type="submission" date="2020-07" db="EMBL/GenBank/DDBJ databases">
        <authorList>
            <person name="Nieuwenhuis M."/>
            <person name="Van De Peppel L.J.J."/>
        </authorList>
    </citation>
    <scope>NUCLEOTIDE SEQUENCE</scope>
    <source>
        <strain evidence="2">AP01</strain>
        <tissue evidence="2">Mycelium</tissue>
    </source>
</reference>
<dbReference type="InterPro" id="IPR001938">
    <property type="entry name" value="Thaumatin"/>
</dbReference>
<feature type="signal peptide" evidence="1">
    <location>
        <begin position="1"/>
        <end position="20"/>
    </location>
</feature>
<dbReference type="AlphaFoldDB" id="A0A9P7GD25"/>
<evidence type="ECO:0000313" key="2">
    <source>
        <dbReference type="EMBL" id="KAG5647374.1"/>
    </source>
</evidence>
<dbReference type="EMBL" id="JABCKV010000010">
    <property type="protein sequence ID" value="KAG5647374.1"/>
    <property type="molecule type" value="Genomic_DNA"/>
</dbReference>
<evidence type="ECO:0008006" key="4">
    <source>
        <dbReference type="Google" id="ProtNLM"/>
    </source>
</evidence>
<sequence>MVRSIFAVVACLALATVTEAAHTFNFRNKCGSSIKPVIANTNCGYSPRCSTPGSGGVPNPAISYTGAQPNTLGAGQSQSLKINSQWNGRIFAQNGRCGAKGESCTVTEFNLDTGSQWTPQAYDISNIQGFTQSVRIEVNGCDTVTCTNVKCDCKSAYPPGDLSGCGNDSPVHGCGAGDRTWTITFCP</sequence>
<dbReference type="OrthoDB" id="430315at2759"/>
<organism evidence="2 3">
    <name type="scientific">Asterophora parasitica</name>
    <dbReference type="NCBI Taxonomy" id="117018"/>
    <lineage>
        <taxon>Eukaryota</taxon>
        <taxon>Fungi</taxon>
        <taxon>Dikarya</taxon>
        <taxon>Basidiomycota</taxon>
        <taxon>Agaricomycotina</taxon>
        <taxon>Agaricomycetes</taxon>
        <taxon>Agaricomycetidae</taxon>
        <taxon>Agaricales</taxon>
        <taxon>Tricholomatineae</taxon>
        <taxon>Lyophyllaceae</taxon>
        <taxon>Asterophora</taxon>
    </lineage>
</organism>
<dbReference type="Proteomes" id="UP000775547">
    <property type="component" value="Unassembled WGS sequence"/>
</dbReference>
<dbReference type="SMART" id="SM00205">
    <property type="entry name" value="THN"/>
    <property type="match status" value="1"/>
</dbReference>
<keyword evidence="1" id="KW-0732">Signal</keyword>